<comment type="caution">
    <text evidence="2">The sequence shown here is derived from an EMBL/GenBank/DDBJ whole genome shotgun (WGS) entry which is preliminary data.</text>
</comment>
<dbReference type="CDD" id="cd07750">
    <property type="entry name" value="PolyPPase_VTC_like"/>
    <property type="match status" value="1"/>
</dbReference>
<dbReference type="RefSeq" id="WP_200466656.1">
    <property type="nucleotide sequence ID" value="NZ_JAENRR010000068.1"/>
</dbReference>
<proteinExistence type="predicted"/>
<dbReference type="EMBL" id="JAENRR010000068">
    <property type="protein sequence ID" value="MBK3519437.1"/>
    <property type="molecule type" value="Genomic_DNA"/>
</dbReference>
<name>A0ABS1HP39_9BACT</name>
<dbReference type="Pfam" id="PF09359">
    <property type="entry name" value="VTC"/>
    <property type="match status" value="1"/>
</dbReference>
<reference evidence="2 3" key="1">
    <citation type="submission" date="2021-01" db="EMBL/GenBank/DDBJ databases">
        <title>Carboxyliciviraga sp.nov., isolated from coastal sediments.</title>
        <authorList>
            <person name="Lu D."/>
            <person name="Zhang T."/>
        </authorList>
    </citation>
    <scope>NUCLEOTIDE SEQUENCE [LARGE SCALE GENOMIC DNA]</scope>
    <source>
        <strain evidence="2 3">N1Y132</strain>
    </source>
</reference>
<protein>
    <submittedName>
        <fullName evidence="2">Polyphosphate polymerase domain-containing protein</fullName>
    </submittedName>
</protein>
<sequence length="257" mass="29965">MSIRVDISEIYNSLKLYQSVSLKDMQNAALMDRVDTKFVASVDLIPNILKELADDYKVLEIDGERAFLYKTNYFDTKGYDMYEAHQNGKLNRYKVRQREYVSSGLHFLEVKFKNNKRRTIKKRIERKEDSVLSHPELHFLNENTPYNSEELELKLSNCFHRITLVGNHERVTIDFGLSFSDNNGFAEDFHQIAIVELKQLKYSSTTQAMNALRKNKVKAQSFSKYCLGAASFNSQIKSNRMKSKFELIHKIESTFGE</sequence>
<gene>
    <name evidence="2" type="ORF">JIV24_18975</name>
</gene>
<keyword evidence="3" id="KW-1185">Reference proteome</keyword>
<accession>A0ABS1HP39</accession>
<organism evidence="2 3">
    <name type="scientific">Carboxylicivirga marina</name>
    <dbReference type="NCBI Taxonomy" id="2800988"/>
    <lineage>
        <taxon>Bacteria</taxon>
        <taxon>Pseudomonadati</taxon>
        <taxon>Bacteroidota</taxon>
        <taxon>Bacteroidia</taxon>
        <taxon>Marinilabiliales</taxon>
        <taxon>Marinilabiliaceae</taxon>
        <taxon>Carboxylicivirga</taxon>
    </lineage>
</organism>
<evidence type="ECO:0000313" key="2">
    <source>
        <dbReference type="EMBL" id="MBK3519437.1"/>
    </source>
</evidence>
<evidence type="ECO:0000259" key="1">
    <source>
        <dbReference type="Pfam" id="PF09359"/>
    </source>
</evidence>
<dbReference type="InterPro" id="IPR018966">
    <property type="entry name" value="VTC_domain"/>
</dbReference>
<feature type="domain" description="VTC" evidence="1">
    <location>
        <begin position="33"/>
        <end position="232"/>
    </location>
</feature>
<evidence type="ECO:0000313" key="3">
    <source>
        <dbReference type="Proteomes" id="UP000605676"/>
    </source>
</evidence>
<dbReference type="Proteomes" id="UP000605676">
    <property type="component" value="Unassembled WGS sequence"/>
</dbReference>